<keyword evidence="3" id="KW-1185">Reference proteome</keyword>
<protein>
    <submittedName>
        <fullName evidence="2">Uncharacterized protein</fullName>
    </submittedName>
</protein>
<comment type="caution">
    <text evidence="2">The sequence shown here is derived from an EMBL/GenBank/DDBJ whole genome shotgun (WGS) entry which is preliminary data.</text>
</comment>
<dbReference type="EMBL" id="BDIP01001428">
    <property type="protein sequence ID" value="GCA62796.1"/>
    <property type="molecule type" value="Genomic_DNA"/>
</dbReference>
<organism evidence="2 3">
    <name type="scientific">Kipferlia bialata</name>
    <dbReference type="NCBI Taxonomy" id="797122"/>
    <lineage>
        <taxon>Eukaryota</taxon>
        <taxon>Metamonada</taxon>
        <taxon>Carpediemonas-like organisms</taxon>
        <taxon>Kipferlia</taxon>
    </lineage>
</organism>
<evidence type="ECO:0000256" key="1">
    <source>
        <dbReference type="SAM" id="MobiDB-lite"/>
    </source>
</evidence>
<gene>
    <name evidence="2" type="ORF">KIPB_005864</name>
</gene>
<name>A0A391NRN8_9EUKA</name>
<evidence type="ECO:0000313" key="2">
    <source>
        <dbReference type="EMBL" id="GCA62796.1"/>
    </source>
</evidence>
<sequence>MGCTTGDIHHHYACHDNTDFEIDYTNGRWRIVYDHWLPVLHPLAPRECYEVLAVPLCGYHQLLISSCALYDRDPMTVQVESRDPDEFWVCDSVSQDLVALEPLSIPEGTSLVFATVTMVNPTTLMILHEEYTMVVDIDPHIVSPEYHTSMVGQGAWRALERQGSESADESESEDDSSHTLIE</sequence>
<reference evidence="2 3" key="1">
    <citation type="journal article" date="2018" name="PLoS ONE">
        <title>The draft genome of Kipferlia bialata reveals reductive genome evolution in fornicate parasites.</title>
        <authorList>
            <person name="Tanifuji G."/>
            <person name="Takabayashi S."/>
            <person name="Kume K."/>
            <person name="Takagi M."/>
            <person name="Nakayama T."/>
            <person name="Kamikawa R."/>
            <person name="Inagaki Y."/>
            <person name="Hashimoto T."/>
        </authorList>
    </citation>
    <scope>NUCLEOTIDE SEQUENCE [LARGE SCALE GENOMIC DNA]</scope>
    <source>
        <strain evidence="2">NY0173</strain>
    </source>
</reference>
<evidence type="ECO:0000313" key="3">
    <source>
        <dbReference type="Proteomes" id="UP000265618"/>
    </source>
</evidence>
<feature type="region of interest" description="Disordered" evidence="1">
    <location>
        <begin position="159"/>
        <end position="182"/>
    </location>
</feature>
<proteinExistence type="predicted"/>
<accession>A0A391NRN8</accession>
<dbReference type="AlphaFoldDB" id="A0A391NRN8"/>
<dbReference type="Proteomes" id="UP000265618">
    <property type="component" value="Unassembled WGS sequence"/>
</dbReference>